<dbReference type="AlphaFoldDB" id="A0A4R1KDV2"/>
<dbReference type="EMBL" id="SMGD01000004">
    <property type="protein sequence ID" value="TCK62762.1"/>
    <property type="molecule type" value="Genomic_DNA"/>
</dbReference>
<dbReference type="OrthoDB" id="20875at2"/>
<gene>
    <name evidence="1" type="ORF">EV690_0429</name>
</gene>
<organism evidence="1 2">
    <name type="scientific">Celerinatantimonas diazotrophica</name>
    <dbReference type="NCBI Taxonomy" id="412034"/>
    <lineage>
        <taxon>Bacteria</taxon>
        <taxon>Pseudomonadati</taxon>
        <taxon>Pseudomonadota</taxon>
        <taxon>Gammaproteobacteria</taxon>
        <taxon>Celerinatantimonadaceae</taxon>
        <taxon>Celerinatantimonas</taxon>
    </lineage>
</organism>
<accession>A0A4R1KDV2</accession>
<dbReference type="RefSeq" id="WP_131911299.1">
    <property type="nucleotide sequence ID" value="NZ_OU594967.1"/>
</dbReference>
<evidence type="ECO:0000313" key="2">
    <source>
        <dbReference type="Proteomes" id="UP000295565"/>
    </source>
</evidence>
<reference evidence="1 2" key="1">
    <citation type="submission" date="2019-03" db="EMBL/GenBank/DDBJ databases">
        <title>Genomic Encyclopedia of Type Strains, Phase IV (KMG-IV): sequencing the most valuable type-strain genomes for metagenomic binning, comparative biology and taxonomic classification.</title>
        <authorList>
            <person name="Goeker M."/>
        </authorList>
    </citation>
    <scope>NUCLEOTIDE SEQUENCE [LARGE SCALE GENOMIC DNA]</scope>
    <source>
        <strain evidence="1 2">DSM 18577</strain>
    </source>
</reference>
<sequence length="303" mass="34514">MNITLKQLDCIAKDPALHLAFTDLVYFAGRLWLAYRSASSHHRQDGVIIVMVQTQDGWCENAVIRAAGDLRDPKFSVSVGGALLLNCARVEGKQLYSVLYQFEQNHWQQVALLAEPDQWLWRLQGCTERSYGFAYQHPNTLKFYQIQQDFSSQLLLDNPLNENQIVDGYPNETGLCLSPQQRMYCLLRRDGKDPRAMLGQSEPPYLHWQWQILDTRIGGPVLTYYRPDQPLLAVVRLFEPFRTSICRIDIERGEIIEVLALPSAGDTSYAGLAWLDGSQLRVSYYSSHEGPSAIYLAQLVVSQ</sequence>
<comment type="caution">
    <text evidence="1">The sequence shown here is derived from an EMBL/GenBank/DDBJ whole genome shotgun (WGS) entry which is preliminary data.</text>
</comment>
<dbReference type="Proteomes" id="UP000295565">
    <property type="component" value="Unassembled WGS sequence"/>
</dbReference>
<evidence type="ECO:0000313" key="1">
    <source>
        <dbReference type="EMBL" id="TCK62762.1"/>
    </source>
</evidence>
<name>A0A4R1KDV2_9GAMM</name>
<protein>
    <recommendedName>
        <fullName evidence="3">Phytase-like protein with esterase activity</fullName>
    </recommendedName>
</protein>
<evidence type="ECO:0008006" key="3">
    <source>
        <dbReference type="Google" id="ProtNLM"/>
    </source>
</evidence>
<keyword evidence="2" id="KW-1185">Reference proteome</keyword>
<proteinExistence type="predicted"/>